<protein>
    <submittedName>
        <fullName evidence="2">Uncharacterized protein</fullName>
    </submittedName>
</protein>
<keyword evidence="3" id="KW-1185">Reference proteome</keyword>
<evidence type="ECO:0000256" key="1">
    <source>
        <dbReference type="SAM" id="Phobius"/>
    </source>
</evidence>
<dbReference type="AlphaFoldDB" id="A0A7X5UMA4"/>
<sequence length="48" mass="5434">MTRVLDLVLRAAVELVMLIAAPVVVATEWVRRARQRPDDDDDQAEQAM</sequence>
<keyword evidence="1" id="KW-0812">Transmembrane</keyword>
<keyword evidence="1" id="KW-1133">Transmembrane helix</keyword>
<feature type="transmembrane region" description="Helical" evidence="1">
    <location>
        <begin position="12"/>
        <end position="30"/>
    </location>
</feature>
<proteinExistence type="predicted"/>
<dbReference type="EMBL" id="JAAOYM010000001">
    <property type="protein sequence ID" value="NIJ10641.1"/>
    <property type="molecule type" value="Genomic_DNA"/>
</dbReference>
<reference evidence="2 3" key="1">
    <citation type="submission" date="2020-03" db="EMBL/GenBank/DDBJ databases">
        <title>Sequencing the genomes of 1000 actinobacteria strains.</title>
        <authorList>
            <person name="Klenk H.-P."/>
        </authorList>
    </citation>
    <scope>NUCLEOTIDE SEQUENCE [LARGE SCALE GENOMIC DNA]</scope>
    <source>
        <strain evidence="2 3">DSM 45685</strain>
    </source>
</reference>
<gene>
    <name evidence="2" type="ORF">FHU38_000985</name>
</gene>
<keyword evidence="1" id="KW-0472">Membrane</keyword>
<evidence type="ECO:0000313" key="3">
    <source>
        <dbReference type="Proteomes" id="UP000545493"/>
    </source>
</evidence>
<comment type="caution">
    <text evidence="2">The sequence shown here is derived from an EMBL/GenBank/DDBJ whole genome shotgun (WGS) entry which is preliminary data.</text>
</comment>
<accession>A0A7X5UMA4</accession>
<organism evidence="2 3">
    <name type="scientific">Saccharomonospora amisosensis</name>
    <dbReference type="NCBI Taxonomy" id="1128677"/>
    <lineage>
        <taxon>Bacteria</taxon>
        <taxon>Bacillati</taxon>
        <taxon>Actinomycetota</taxon>
        <taxon>Actinomycetes</taxon>
        <taxon>Pseudonocardiales</taxon>
        <taxon>Pseudonocardiaceae</taxon>
        <taxon>Saccharomonospora</taxon>
    </lineage>
</organism>
<dbReference type="Proteomes" id="UP000545493">
    <property type="component" value="Unassembled WGS sequence"/>
</dbReference>
<name>A0A7X5UMA4_9PSEU</name>
<evidence type="ECO:0000313" key="2">
    <source>
        <dbReference type="EMBL" id="NIJ10641.1"/>
    </source>
</evidence>
<dbReference type="RefSeq" id="WP_167166898.1">
    <property type="nucleotide sequence ID" value="NZ_JAAOYM010000001.1"/>
</dbReference>